<keyword evidence="1" id="KW-0812">Transmembrane</keyword>
<comment type="caution">
    <text evidence="2">The sequence shown here is derived from an EMBL/GenBank/DDBJ whole genome shotgun (WGS) entry which is preliminary data.</text>
</comment>
<gene>
    <name evidence="2" type="ORF">GCM10022211_25250</name>
</gene>
<evidence type="ECO:0000313" key="3">
    <source>
        <dbReference type="Proteomes" id="UP001501310"/>
    </source>
</evidence>
<dbReference type="EMBL" id="BAAAZD010000002">
    <property type="protein sequence ID" value="GAA4009895.1"/>
    <property type="molecule type" value="Genomic_DNA"/>
</dbReference>
<dbReference type="Pfam" id="PF05656">
    <property type="entry name" value="DUF805"/>
    <property type="match status" value="1"/>
</dbReference>
<dbReference type="InterPro" id="IPR008523">
    <property type="entry name" value="DUF805"/>
</dbReference>
<feature type="transmembrane region" description="Helical" evidence="1">
    <location>
        <begin position="121"/>
        <end position="144"/>
    </location>
</feature>
<feature type="transmembrane region" description="Helical" evidence="1">
    <location>
        <begin position="36"/>
        <end position="61"/>
    </location>
</feature>
<reference evidence="3" key="1">
    <citation type="journal article" date="2019" name="Int. J. Syst. Evol. Microbiol.">
        <title>The Global Catalogue of Microorganisms (GCM) 10K type strain sequencing project: providing services to taxonomists for standard genome sequencing and annotation.</title>
        <authorList>
            <consortium name="The Broad Institute Genomics Platform"/>
            <consortium name="The Broad Institute Genome Sequencing Center for Infectious Disease"/>
            <person name="Wu L."/>
            <person name="Ma J."/>
        </authorList>
    </citation>
    <scope>NUCLEOTIDE SEQUENCE [LARGE SCALE GENOMIC DNA]</scope>
    <source>
        <strain evidence="3">JCM 16603</strain>
    </source>
</reference>
<proteinExistence type="predicted"/>
<keyword evidence="1" id="KW-0472">Membrane</keyword>
<protein>
    <recommendedName>
        <fullName evidence="4">DUF805 domain-containing protein</fullName>
    </recommendedName>
</protein>
<feature type="transmembrane region" description="Helical" evidence="1">
    <location>
        <begin position="100"/>
        <end position="115"/>
    </location>
</feature>
<dbReference type="RefSeq" id="WP_344710864.1">
    <property type="nucleotide sequence ID" value="NZ_BAAAZD010000002.1"/>
</dbReference>
<evidence type="ECO:0000256" key="1">
    <source>
        <dbReference type="SAM" id="Phobius"/>
    </source>
</evidence>
<sequence length="154" mass="16230">MSAAASRRTEEGFWALAGAAARKSFVFHGRARRTEVMAYSAACPLLGLGSVVLLMAAGPAFAPERAVLLAVGIISQVLMILPIPALLVRRGHDLGVDGRLPLALFGVLVAFSLAVEGRSLFQVLVAPLPSLLFIGFLVPVRAAADRFGPDRRLA</sequence>
<organism evidence="2 3">
    <name type="scientific">Sphingomonas humi</name>
    <dbReference type="NCBI Taxonomy" id="335630"/>
    <lineage>
        <taxon>Bacteria</taxon>
        <taxon>Pseudomonadati</taxon>
        <taxon>Pseudomonadota</taxon>
        <taxon>Alphaproteobacteria</taxon>
        <taxon>Sphingomonadales</taxon>
        <taxon>Sphingomonadaceae</taxon>
        <taxon>Sphingomonas</taxon>
    </lineage>
</organism>
<name>A0ABP7SCB6_9SPHN</name>
<evidence type="ECO:0000313" key="2">
    <source>
        <dbReference type="EMBL" id="GAA4009895.1"/>
    </source>
</evidence>
<keyword evidence="1" id="KW-1133">Transmembrane helix</keyword>
<evidence type="ECO:0008006" key="4">
    <source>
        <dbReference type="Google" id="ProtNLM"/>
    </source>
</evidence>
<accession>A0ABP7SCB6</accession>
<feature type="transmembrane region" description="Helical" evidence="1">
    <location>
        <begin position="67"/>
        <end position="88"/>
    </location>
</feature>
<keyword evidence="3" id="KW-1185">Reference proteome</keyword>
<dbReference type="Proteomes" id="UP001501310">
    <property type="component" value="Unassembled WGS sequence"/>
</dbReference>